<accession>A0A8S3FCY3</accession>
<proteinExistence type="predicted"/>
<evidence type="ECO:0000259" key="1">
    <source>
        <dbReference type="PROSITE" id="PS50053"/>
    </source>
</evidence>
<organism evidence="2 3">
    <name type="scientific">Rotaria magnacalcarata</name>
    <dbReference type="NCBI Taxonomy" id="392030"/>
    <lineage>
        <taxon>Eukaryota</taxon>
        <taxon>Metazoa</taxon>
        <taxon>Spiralia</taxon>
        <taxon>Gnathifera</taxon>
        <taxon>Rotifera</taxon>
        <taxon>Eurotatoria</taxon>
        <taxon>Bdelloidea</taxon>
        <taxon>Philodinida</taxon>
        <taxon>Philodinidae</taxon>
        <taxon>Rotaria</taxon>
    </lineage>
</organism>
<protein>
    <recommendedName>
        <fullName evidence="1">Ubiquitin-like domain-containing protein</fullName>
    </recommendedName>
</protein>
<dbReference type="Proteomes" id="UP000681967">
    <property type="component" value="Unassembled WGS sequence"/>
</dbReference>
<dbReference type="Gene3D" id="3.10.20.90">
    <property type="entry name" value="Phosphatidylinositol 3-kinase Catalytic Subunit, Chain A, domain 1"/>
    <property type="match status" value="1"/>
</dbReference>
<evidence type="ECO:0000313" key="3">
    <source>
        <dbReference type="Proteomes" id="UP000681967"/>
    </source>
</evidence>
<sequence length="187" mass="21224">MQIFIKTLTDGRTVSEYDIRQETSIHLVLRLCGGAIDAVFGAEFVDVSHEVGLKTIEWSKEGAPAWRQAACGLCLEGTCLNSRCEANVQKVIMAMGYRKFDLVSDADESTTRCPMCSKYVEPKTCAFSNCWWKWSSIKQTTKTEPPTRCSGNWRCANDTYHYFDEHKSGTIIWRKLVLEAVKDKPIH</sequence>
<dbReference type="InterPro" id="IPR029071">
    <property type="entry name" value="Ubiquitin-like_domsf"/>
</dbReference>
<gene>
    <name evidence="2" type="ORF">BYL167_LOCUS66320</name>
</gene>
<comment type="caution">
    <text evidence="2">The sequence shown here is derived from an EMBL/GenBank/DDBJ whole genome shotgun (WGS) entry which is preliminary data.</text>
</comment>
<dbReference type="SUPFAM" id="SSF54236">
    <property type="entry name" value="Ubiquitin-like"/>
    <property type="match status" value="1"/>
</dbReference>
<feature type="domain" description="Ubiquitin-like" evidence="1">
    <location>
        <begin position="6"/>
        <end position="34"/>
    </location>
</feature>
<dbReference type="EMBL" id="CAJOBH010242967">
    <property type="protein sequence ID" value="CAF5115583.1"/>
    <property type="molecule type" value="Genomic_DNA"/>
</dbReference>
<dbReference type="AlphaFoldDB" id="A0A8S3FCY3"/>
<name>A0A8S3FCY3_9BILA</name>
<dbReference type="PROSITE" id="PS50053">
    <property type="entry name" value="UBIQUITIN_2"/>
    <property type="match status" value="1"/>
</dbReference>
<evidence type="ECO:0000313" key="2">
    <source>
        <dbReference type="EMBL" id="CAF5115583.1"/>
    </source>
</evidence>
<reference evidence="2" key="1">
    <citation type="submission" date="2021-02" db="EMBL/GenBank/DDBJ databases">
        <authorList>
            <person name="Nowell W R."/>
        </authorList>
    </citation>
    <scope>NUCLEOTIDE SEQUENCE</scope>
</reference>
<dbReference type="InterPro" id="IPR000626">
    <property type="entry name" value="Ubiquitin-like_dom"/>
</dbReference>